<evidence type="ECO:0000313" key="7">
    <source>
        <dbReference type="Proteomes" id="UP001267878"/>
    </source>
</evidence>
<proteinExistence type="predicted"/>
<gene>
    <name evidence="6" type="ORF">J2X04_000457</name>
</gene>
<sequence>MAEDHPAVADQLRHLLAHDFEVMAVVADGQALVDAVCKFSPDVVVTDISMPKMDGIDAARMLLRTNPRSRVILLTVHNDLNLVRESMLAGCSGYVLKSSAGEELLPAISTALQGGTFLSAELGPAEVLDELTRSCARMIESRVLGDKG</sequence>
<dbReference type="InterPro" id="IPR039420">
    <property type="entry name" value="WalR-like"/>
</dbReference>
<feature type="domain" description="Response regulatory" evidence="5">
    <location>
        <begin position="1"/>
        <end position="112"/>
    </location>
</feature>
<dbReference type="GO" id="GO:0003677">
    <property type="term" value="F:DNA binding"/>
    <property type="evidence" value="ECO:0007669"/>
    <property type="project" value="UniProtKB-KW"/>
</dbReference>
<name>A0ABU1VKW0_9GAMM</name>
<evidence type="ECO:0000256" key="3">
    <source>
        <dbReference type="ARBA" id="ARBA00023163"/>
    </source>
</evidence>
<dbReference type="InterPro" id="IPR001789">
    <property type="entry name" value="Sig_transdc_resp-reg_receiver"/>
</dbReference>
<protein>
    <submittedName>
        <fullName evidence="6">DNA-binding NarL/FixJ family response regulator</fullName>
    </submittedName>
</protein>
<dbReference type="Proteomes" id="UP001267878">
    <property type="component" value="Unassembled WGS sequence"/>
</dbReference>
<evidence type="ECO:0000256" key="1">
    <source>
        <dbReference type="ARBA" id="ARBA00023015"/>
    </source>
</evidence>
<evidence type="ECO:0000259" key="5">
    <source>
        <dbReference type="PROSITE" id="PS50110"/>
    </source>
</evidence>
<comment type="caution">
    <text evidence="6">The sequence shown here is derived from an EMBL/GenBank/DDBJ whole genome shotgun (WGS) entry which is preliminary data.</text>
</comment>
<dbReference type="CDD" id="cd17535">
    <property type="entry name" value="REC_NarL-like"/>
    <property type="match status" value="1"/>
</dbReference>
<dbReference type="EMBL" id="JAVDVW010000001">
    <property type="protein sequence ID" value="MDR7098110.1"/>
    <property type="molecule type" value="Genomic_DNA"/>
</dbReference>
<keyword evidence="2 6" id="KW-0238">DNA-binding</keyword>
<dbReference type="PANTHER" id="PTHR43214:SF41">
    <property type="entry name" value="NITRATE_NITRITE RESPONSE REGULATOR PROTEIN NARP"/>
    <property type="match status" value="1"/>
</dbReference>
<dbReference type="RefSeq" id="WP_310051644.1">
    <property type="nucleotide sequence ID" value="NZ_JAVDVW010000001.1"/>
</dbReference>
<organism evidence="6 7">
    <name type="scientific">Agrilutibacter niabensis</name>
    <dbReference type="NCBI Taxonomy" id="380628"/>
    <lineage>
        <taxon>Bacteria</taxon>
        <taxon>Pseudomonadati</taxon>
        <taxon>Pseudomonadota</taxon>
        <taxon>Gammaproteobacteria</taxon>
        <taxon>Lysobacterales</taxon>
        <taxon>Lysobacteraceae</taxon>
        <taxon>Agrilutibacter</taxon>
    </lineage>
</organism>
<evidence type="ECO:0000313" key="6">
    <source>
        <dbReference type="EMBL" id="MDR7098110.1"/>
    </source>
</evidence>
<dbReference type="SMART" id="SM00448">
    <property type="entry name" value="REC"/>
    <property type="match status" value="1"/>
</dbReference>
<evidence type="ECO:0000256" key="2">
    <source>
        <dbReference type="ARBA" id="ARBA00023125"/>
    </source>
</evidence>
<keyword evidence="7" id="KW-1185">Reference proteome</keyword>
<dbReference type="PANTHER" id="PTHR43214">
    <property type="entry name" value="TWO-COMPONENT RESPONSE REGULATOR"/>
    <property type="match status" value="1"/>
</dbReference>
<accession>A0ABU1VKW0</accession>
<evidence type="ECO:0000256" key="4">
    <source>
        <dbReference type="PROSITE-ProRule" id="PRU00169"/>
    </source>
</evidence>
<dbReference type="PROSITE" id="PS50110">
    <property type="entry name" value="RESPONSE_REGULATORY"/>
    <property type="match status" value="1"/>
</dbReference>
<keyword evidence="3" id="KW-0804">Transcription</keyword>
<dbReference type="InterPro" id="IPR011006">
    <property type="entry name" value="CheY-like_superfamily"/>
</dbReference>
<feature type="modified residue" description="4-aspartylphosphate" evidence="4">
    <location>
        <position position="47"/>
    </location>
</feature>
<dbReference type="Pfam" id="PF00072">
    <property type="entry name" value="Response_reg"/>
    <property type="match status" value="1"/>
</dbReference>
<keyword evidence="4" id="KW-0597">Phosphoprotein</keyword>
<dbReference type="Gene3D" id="3.40.50.2300">
    <property type="match status" value="1"/>
</dbReference>
<reference evidence="6 7" key="1">
    <citation type="submission" date="2023-07" db="EMBL/GenBank/DDBJ databases">
        <title>Sorghum-associated microbial communities from plants grown in Nebraska, USA.</title>
        <authorList>
            <person name="Schachtman D."/>
        </authorList>
    </citation>
    <scope>NUCLEOTIDE SEQUENCE [LARGE SCALE GENOMIC DNA]</scope>
    <source>
        <strain evidence="6 7">BE187</strain>
    </source>
</reference>
<dbReference type="InterPro" id="IPR058245">
    <property type="entry name" value="NreC/VraR/RcsB-like_REC"/>
</dbReference>
<dbReference type="SUPFAM" id="SSF52172">
    <property type="entry name" value="CheY-like"/>
    <property type="match status" value="1"/>
</dbReference>
<keyword evidence="1" id="KW-0805">Transcription regulation</keyword>